<sequence>MIRLRFPLRDVLALAEHAIAAPEHGPTYNEHFEGTTPTPSLWFVGDEGLYLMSNGLPGLPDPTNADRQRVVYADGYRTPMSKHALNTVIGGDDFVEALPLLVAQPGRTTLHTQLTEAAADGYDLFVISMDPTAMELSLADSRTDQR</sequence>
<organism evidence="1">
    <name type="scientific">Actinoplanes campanulatus</name>
    <dbReference type="NCBI Taxonomy" id="113559"/>
    <lineage>
        <taxon>Bacteria</taxon>
        <taxon>Bacillati</taxon>
        <taxon>Actinomycetota</taxon>
        <taxon>Actinomycetes</taxon>
        <taxon>Micromonosporales</taxon>
        <taxon>Micromonosporaceae</taxon>
        <taxon>Actinoplanes</taxon>
    </lineage>
</organism>
<name>A0ABQ3WY68_9ACTN</name>
<protein>
    <submittedName>
        <fullName evidence="1">Uncharacterized protein</fullName>
    </submittedName>
</protein>
<dbReference type="InterPro" id="IPR021436">
    <property type="entry name" value="DUF3085"/>
</dbReference>
<dbReference type="Pfam" id="PF11284">
    <property type="entry name" value="DUF3085"/>
    <property type="match status" value="1"/>
</dbReference>
<accession>A0ABQ3WY68</accession>
<gene>
    <name evidence="1" type="ORF">Aca07nite_84420</name>
</gene>
<reference evidence="1" key="1">
    <citation type="submission" date="2021-01" db="EMBL/GenBank/DDBJ databases">
        <title>Whole genome shotgun sequence of Actinoplanes capillaceus NBRC 16408.</title>
        <authorList>
            <person name="Komaki H."/>
            <person name="Tamura T."/>
        </authorList>
    </citation>
    <scope>NUCLEOTIDE SEQUENCE [LARGE SCALE GENOMIC DNA]</scope>
    <source>
        <strain evidence="1">NBRC 16408</strain>
    </source>
</reference>
<dbReference type="EMBL" id="BOMF01000172">
    <property type="protein sequence ID" value="GID51167.1"/>
    <property type="molecule type" value="Genomic_DNA"/>
</dbReference>
<proteinExistence type="predicted"/>
<evidence type="ECO:0000313" key="1">
    <source>
        <dbReference type="EMBL" id="GID51167.1"/>
    </source>
</evidence>
<dbReference type="RefSeq" id="WP_204301140.1">
    <property type="nucleotide sequence ID" value="NZ_BAAAGQ010000057.1"/>
</dbReference>
<comment type="caution">
    <text evidence="1">The sequence shown here is derived from an EMBL/GenBank/DDBJ whole genome shotgun (WGS) entry which is preliminary data.</text>
</comment>